<evidence type="ECO:0000256" key="12">
    <source>
        <dbReference type="ARBA" id="ARBA00023125"/>
    </source>
</evidence>
<reference evidence="22 23" key="1">
    <citation type="submission" date="2020-01" db="EMBL/GenBank/DDBJ databases">
        <title>Paenibacillus sp. nov., isolated from tomato rhizosphere.</title>
        <authorList>
            <person name="Weon H.-Y."/>
            <person name="Lee S.A."/>
        </authorList>
    </citation>
    <scope>NUCLEOTIDE SEQUENCE [LARGE SCALE GENOMIC DNA]</scope>
    <source>
        <strain evidence="22 23">12200R-189</strain>
    </source>
</reference>
<dbReference type="EC" id="3.2.2.23" evidence="4"/>
<dbReference type="Pfam" id="PF06831">
    <property type="entry name" value="H2TH"/>
    <property type="match status" value="1"/>
</dbReference>
<comment type="catalytic activity">
    <reaction evidence="18">
        <text>2'-deoxyribonucleotide-(2'-deoxyribose 5'-phosphate)-2'-deoxyribonucleotide-DNA = a 3'-end 2'-deoxyribonucleotide-(2,3-dehydro-2,3-deoxyribose 5'-phosphate)-DNA + a 5'-end 5'-phospho-2'-deoxyribonucleoside-DNA + H(+)</text>
        <dbReference type="Rhea" id="RHEA:66592"/>
        <dbReference type="Rhea" id="RHEA-COMP:13180"/>
        <dbReference type="Rhea" id="RHEA-COMP:16897"/>
        <dbReference type="Rhea" id="RHEA-COMP:17067"/>
        <dbReference type="ChEBI" id="CHEBI:15378"/>
        <dbReference type="ChEBI" id="CHEBI:136412"/>
        <dbReference type="ChEBI" id="CHEBI:157695"/>
        <dbReference type="ChEBI" id="CHEBI:167181"/>
        <dbReference type="EC" id="4.2.99.18"/>
    </reaction>
</comment>
<dbReference type="RefSeq" id="WP_162358108.1">
    <property type="nucleotide sequence ID" value="NZ_CP048209.1"/>
</dbReference>
<dbReference type="SUPFAM" id="SSF57716">
    <property type="entry name" value="Glucocorticoid receptor-like (DNA-binding domain)"/>
    <property type="match status" value="1"/>
</dbReference>
<dbReference type="Pfam" id="PF06827">
    <property type="entry name" value="zf-FPG_IleRS"/>
    <property type="match status" value="1"/>
</dbReference>
<evidence type="ECO:0000256" key="17">
    <source>
        <dbReference type="ARBA" id="ARBA00030638"/>
    </source>
</evidence>
<dbReference type="InterPro" id="IPR035937">
    <property type="entry name" value="FPG_N"/>
</dbReference>
<keyword evidence="15" id="KW-0511">Multifunctional enzyme</keyword>
<evidence type="ECO:0000256" key="1">
    <source>
        <dbReference type="ARBA" id="ARBA00001668"/>
    </source>
</evidence>
<evidence type="ECO:0000256" key="9">
    <source>
        <dbReference type="ARBA" id="ARBA00022771"/>
    </source>
</evidence>
<keyword evidence="23" id="KW-1185">Reference proteome</keyword>
<evidence type="ECO:0000256" key="16">
    <source>
        <dbReference type="ARBA" id="ARBA00023295"/>
    </source>
</evidence>
<dbReference type="EMBL" id="CP048209">
    <property type="protein sequence ID" value="QHT61669.1"/>
    <property type="molecule type" value="Genomic_DNA"/>
</dbReference>
<dbReference type="SUPFAM" id="SSF81624">
    <property type="entry name" value="N-terminal domain of MutM-like DNA repair proteins"/>
    <property type="match status" value="1"/>
</dbReference>
<protein>
    <recommendedName>
        <fullName evidence="6">Formamidopyrimidine-DNA glycosylase</fullName>
        <ecNumber evidence="4">3.2.2.23</ecNumber>
        <ecNumber evidence="5">4.2.99.18</ecNumber>
    </recommendedName>
    <alternativeName>
        <fullName evidence="17">DNA-(apurinic or apyrimidinic site) lyase MutM</fullName>
    </alternativeName>
</protein>
<accession>A0A6C0G334</accession>
<evidence type="ECO:0000256" key="14">
    <source>
        <dbReference type="ARBA" id="ARBA00023239"/>
    </source>
</evidence>
<evidence type="ECO:0000256" key="6">
    <source>
        <dbReference type="ARBA" id="ARBA00016240"/>
    </source>
</evidence>
<dbReference type="InterPro" id="IPR000214">
    <property type="entry name" value="Znf_DNA_glyclase/AP_lyase"/>
</dbReference>
<evidence type="ECO:0000256" key="5">
    <source>
        <dbReference type="ARBA" id="ARBA00012720"/>
    </source>
</evidence>
<dbReference type="PANTHER" id="PTHR22993">
    <property type="entry name" value="FORMAMIDOPYRIMIDINE-DNA GLYCOSYLASE"/>
    <property type="match status" value="1"/>
</dbReference>
<dbReference type="GO" id="GO:0140078">
    <property type="term" value="F:class I DNA-(apurinic or apyrimidinic site) endonuclease activity"/>
    <property type="evidence" value="ECO:0007669"/>
    <property type="project" value="UniProtKB-EC"/>
</dbReference>
<dbReference type="SUPFAM" id="SSF46946">
    <property type="entry name" value="S13-like H2TH domain"/>
    <property type="match status" value="1"/>
</dbReference>
<dbReference type="PROSITE" id="PS51068">
    <property type="entry name" value="FPG_CAT"/>
    <property type="match status" value="1"/>
</dbReference>
<dbReference type="AlphaFoldDB" id="A0A6C0G334"/>
<evidence type="ECO:0000259" key="21">
    <source>
        <dbReference type="PROSITE" id="PS51068"/>
    </source>
</evidence>
<evidence type="ECO:0000256" key="7">
    <source>
        <dbReference type="ARBA" id="ARBA00022723"/>
    </source>
</evidence>
<comment type="similarity">
    <text evidence="3">Belongs to the FPG family.</text>
</comment>
<keyword evidence="11" id="KW-0862">Zinc</keyword>
<dbReference type="Pfam" id="PF01149">
    <property type="entry name" value="Fapy_DNA_glyco"/>
    <property type="match status" value="1"/>
</dbReference>
<feature type="domain" description="FPG-type" evidence="20">
    <location>
        <begin position="244"/>
        <end position="278"/>
    </location>
</feature>
<comment type="cofactor">
    <cofactor evidence="2">
        <name>Zn(2+)</name>
        <dbReference type="ChEBI" id="CHEBI:29105"/>
    </cofactor>
</comment>
<keyword evidence="13" id="KW-0234">DNA repair</keyword>
<proteinExistence type="inferred from homology"/>
<keyword evidence="12" id="KW-0238">DNA-binding</keyword>
<evidence type="ECO:0000259" key="20">
    <source>
        <dbReference type="PROSITE" id="PS51066"/>
    </source>
</evidence>
<dbReference type="InterPro" id="IPR012319">
    <property type="entry name" value="FPG_cat"/>
</dbReference>
<dbReference type="PROSITE" id="PS51066">
    <property type="entry name" value="ZF_FPG_2"/>
    <property type="match status" value="1"/>
</dbReference>
<dbReference type="InterPro" id="IPR010979">
    <property type="entry name" value="Ribosomal_uS13-like_H2TH"/>
</dbReference>
<evidence type="ECO:0000256" key="8">
    <source>
        <dbReference type="ARBA" id="ARBA00022763"/>
    </source>
</evidence>
<dbReference type="KEGG" id="plyc:GXP70_17960"/>
<evidence type="ECO:0000256" key="3">
    <source>
        <dbReference type="ARBA" id="ARBA00009409"/>
    </source>
</evidence>
<keyword evidence="7" id="KW-0479">Metal-binding</keyword>
<dbReference type="FunFam" id="1.10.8.50:FF:000003">
    <property type="entry name" value="Formamidopyrimidine-DNA glycosylase"/>
    <property type="match status" value="1"/>
</dbReference>
<evidence type="ECO:0000256" key="2">
    <source>
        <dbReference type="ARBA" id="ARBA00001947"/>
    </source>
</evidence>
<dbReference type="GO" id="GO:0008270">
    <property type="term" value="F:zinc ion binding"/>
    <property type="evidence" value="ECO:0007669"/>
    <property type="project" value="UniProtKB-KW"/>
</dbReference>
<evidence type="ECO:0000313" key="23">
    <source>
        <dbReference type="Proteomes" id="UP000476064"/>
    </source>
</evidence>
<evidence type="ECO:0000256" key="13">
    <source>
        <dbReference type="ARBA" id="ARBA00023204"/>
    </source>
</evidence>
<dbReference type="GO" id="GO:0003690">
    <property type="term" value="F:double-stranded DNA binding"/>
    <property type="evidence" value="ECO:0007669"/>
    <property type="project" value="UniProtKB-ARBA"/>
</dbReference>
<name>A0A6C0G334_9BACL</name>
<keyword evidence="8" id="KW-0227">DNA damage</keyword>
<dbReference type="Proteomes" id="UP000476064">
    <property type="component" value="Chromosome"/>
</dbReference>
<evidence type="ECO:0000256" key="4">
    <source>
        <dbReference type="ARBA" id="ARBA00012024"/>
    </source>
</evidence>
<keyword evidence="16" id="KW-0326">Glycosidase</keyword>
<evidence type="ECO:0000256" key="18">
    <source>
        <dbReference type="ARBA" id="ARBA00044632"/>
    </source>
</evidence>
<feature type="domain" description="Formamidopyrimidine-DNA glycosylase catalytic" evidence="21">
    <location>
        <begin position="2"/>
        <end position="102"/>
    </location>
</feature>
<keyword evidence="14" id="KW-0456">Lyase</keyword>
<keyword evidence="9 19" id="KW-0863">Zinc-finger</keyword>
<dbReference type="EC" id="4.2.99.18" evidence="5"/>
<sequence length="280" mass="31762">MPEYPEMEHYRRLLAERIAGQPITKVLVTREKSINVPVETFERELVGRVVWFVERRGKMILFHLDNGKRLLLHLMLGGLIRYESHTLLTPEGLPYERPERSVQVTLGFPGGDLCFIGLRLGYLHLLTVKEANAQLAALGPEPFDPRLTLEAFKARFKGKRGSFKNAFVDQHVIAGIGNCYADEIAFEAEIRPDAKLSVIEPDSWERMYTAMHTVLEDALAHGGYMELPLTGDDTLTGGYNDRCRVYDRGGESCLRCGDTIVQTELNGRKLFYCPSCQKER</sequence>
<dbReference type="Gene3D" id="3.20.190.10">
    <property type="entry name" value="MutM-like, N-terminal"/>
    <property type="match status" value="1"/>
</dbReference>
<dbReference type="GO" id="GO:0006284">
    <property type="term" value="P:base-excision repair"/>
    <property type="evidence" value="ECO:0007669"/>
    <property type="project" value="InterPro"/>
</dbReference>
<dbReference type="GO" id="GO:0034039">
    <property type="term" value="F:8-oxo-7,8-dihydroguanine DNA N-glycosylase activity"/>
    <property type="evidence" value="ECO:0007669"/>
    <property type="project" value="TreeGrafter"/>
</dbReference>
<dbReference type="SMART" id="SM01232">
    <property type="entry name" value="H2TH"/>
    <property type="match status" value="1"/>
</dbReference>
<evidence type="ECO:0000313" key="22">
    <source>
        <dbReference type="EMBL" id="QHT61669.1"/>
    </source>
</evidence>
<dbReference type="InterPro" id="IPR015886">
    <property type="entry name" value="H2TH_FPG"/>
</dbReference>
<organism evidence="22 23">
    <name type="scientific">Paenibacillus lycopersici</name>
    <dbReference type="NCBI Taxonomy" id="2704462"/>
    <lineage>
        <taxon>Bacteria</taxon>
        <taxon>Bacillati</taxon>
        <taxon>Bacillota</taxon>
        <taxon>Bacilli</taxon>
        <taxon>Bacillales</taxon>
        <taxon>Paenibacillaceae</taxon>
        <taxon>Paenibacillus</taxon>
    </lineage>
</organism>
<keyword evidence="10" id="KW-0378">Hydrolase</keyword>
<evidence type="ECO:0000256" key="15">
    <source>
        <dbReference type="ARBA" id="ARBA00023268"/>
    </source>
</evidence>
<dbReference type="PANTHER" id="PTHR22993:SF9">
    <property type="entry name" value="FORMAMIDOPYRIMIDINE-DNA GLYCOSYLASE"/>
    <property type="match status" value="1"/>
</dbReference>
<dbReference type="SMART" id="SM00898">
    <property type="entry name" value="Fapy_DNA_glyco"/>
    <property type="match status" value="1"/>
</dbReference>
<dbReference type="Gene3D" id="1.10.8.50">
    <property type="match status" value="1"/>
</dbReference>
<dbReference type="InterPro" id="IPR010663">
    <property type="entry name" value="Znf_FPG/IleRS"/>
</dbReference>
<comment type="catalytic activity">
    <reaction evidence="1">
        <text>Hydrolysis of DNA containing ring-opened 7-methylguanine residues, releasing 2,6-diamino-4-hydroxy-5-(N-methyl)formamidopyrimidine.</text>
        <dbReference type="EC" id="3.2.2.23"/>
    </reaction>
</comment>
<evidence type="ECO:0000256" key="10">
    <source>
        <dbReference type="ARBA" id="ARBA00022801"/>
    </source>
</evidence>
<evidence type="ECO:0000256" key="19">
    <source>
        <dbReference type="PROSITE-ProRule" id="PRU00391"/>
    </source>
</evidence>
<evidence type="ECO:0000256" key="11">
    <source>
        <dbReference type="ARBA" id="ARBA00022833"/>
    </source>
</evidence>
<dbReference type="GO" id="GO:0003684">
    <property type="term" value="F:damaged DNA binding"/>
    <property type="evidence" value="ECO:0007669"/>
    <property type="project" value="InterPro"/>
</dbReference>
<gene>
    <name evidence="22" type="ORF">GXP70_17960</name>
</gene>